<feature type="compositionally biased region" description="Polar residues" evidence="5">
    <location>
        <begin position="10"/>
        <end position="19"/>
    </location>
</feature>
<dbReference type="Pfam" id="PF01544">
    <property type="entry name" value="CorA"/>
    <property type="match status" value="1"/>
</dbReference>
<accession>A0A2K0WGY3</accession>
<feature type="transmembrane region" description="Helical" evidence="6">
    <location>
        <begin position="581"/>
        <end position="602"/>
    </location>
</feature>
<dbReference type="Gene3D" id="1.20.58.340">
    <property type="entry name" value="Magnesium transport protein CorA, transmembrane region"/>
    <property type="match status" value="1"/>
</dbReference>
<keyword evidence="4 6" id="KW-0472">Membrane</keyword>
<keyword evidence="8" id="KW-1185">Reference proteome</keyword>
<dbReference type="AlphaFoldDB" id="A0A2K0WGY3"/>
<evidence type="ECO:0000313" key="7">
    <source>
        <dbReference type="EMBL" id="PNP81520.1"/>
    </source>
</evidence>
<feature type="transmembrane region" description="Helical" evidence="6">
    <location>
        <begin position="550"/>
        <end position="569"/>
    </location>
</feature>
<dbReference type="Proteomes" id="UP000236664">
    <property type="component" value="Unassembled WGS sequence"/>
</dbReference>
<keyword evidence="2 6" id="KW-0812">Transmembrane</keyword>
<protein>
    <submittedName>
        <fullName evidence="7">Uncharacterized protein</fullName>
    </submittedName>
</protein>
<comment type="caution">
    <text evidence="7">The sequence shown here is derived from an EMBL/GenBank/DDBJ whole genome shotgun (WGS) entry which is preliminary data.</text>
</comment>
<evidence type="ECO:0000256" key="3">
    <source>
        <dbReference type="ARBA" id="ARBA00022989"/>
    </source>
</evidence>
<dbReference type="InterPro" id="IPR002523">
    <property type="entry name" value="MgTranspt_CorA/ZnTranspt_ZntB"/>
</dbReference>
<evidence type="ECO:0000256" key="6">
    <source>
        <dbReference type="SAM" id="Phobius"/>
    </source>
</evidence>
<evidence type="ECO:0000256" key="4">
    <source>
        <dbReference type="ARBA" id="ARBA00023136"/>
    </source>
</evidence>
<dbReference type="OrthoDB" id="5030973at2759"/>
<name>A0A2K0WGY3_GIBNY</name>
<dbReference type="EMBL" id="MTQA01000066">
    <property type="protein sequence ID" value="PNP81520.1"/>
    <property type="molecule type" value="Genomic_DNA"/>
</dbReference>
<dbReference type="GO" id="GO:0016020">
    <property type="term" value="C:membrane"/>
    <property type="evidence" value="ECO:0007669"/>
    <property type="project" value="UniProtKB-SubCell"/>
</dbReference>
<keyword evidence="3 6" id="KW-1133">Transmembrane helix</keyword>
<dbReference type="GO" id="GO:0046873">
    <property type="term" value="F:metal ion transmembrane transporter activity"/>
    <property type="evidence" value="ECO:0007669"/>
    <property type="project" value="InterPro"/>
</dbReference>
<evidence type="ECO:0000313" key="8">
    <source>
        <dbReference type="Proteomes" id="UP000236664"/>
    </source>
</evidence>
<reference evidence="7 8" key="1">
    <citation type="submission" date="2017-06" db="EMBL/GenBank/DDBJ databases">
        <title>Genome of Fusarium nygamai isolate CS10214.</title>
        <authorList>
            <person name="Gardiner D.M."/>
            <person name="Obanor F."/>
            <person name="Kazan K."/>
        </authorList>
    </citation>
    <scope>NUCLEOTIDE SEQUENCE [LARGE SCALE GENOMIC DNA]</scope>
    <source>
        <strain evidence="7 8">CS10214</strain>
    </source>
</reference>
<dbReference type="InterPro" id="IPR045863">
    <property type="entry name" value="CorA_TM1_TM2"/>
</dbReference>
<evidence type="ECO:0000256" key="1">
    <source>
        <dbReference type="ARBA" id="ARBA00004141"/>
    </source>
</evidence>
<evidence type="ECO:0000256" key="2">
    <source>
        <dbReference type="ARBA" id="ARBA00022692"/>
    </source>
</evidence>
<gene>
    <name evidence="7" type="ORF">FNYG_05195</name>
</gene>
<sequence length="633" mass="71136">MVPDGRVTALANTTDQTSGASGGVRVSDGIAGVTIGNGLGLDFEQTFSVQRSSSVLLTGYKSPKGKAEGGPNIVNWTIMEDPVVKAGVPEYLQTAILLERKTDEIFKADFKIKADVSGFSFRNLQDGLLESEDDPVIFVPGASPLISDDLGGLNSNKLGSVDLAKFFRMQNTTFFDDIPRRRTIGQAVKDLFLEERTEKVKPAEYTVESWFVDLWDNSQAEGAQPKLYRPLGRGDLEEHFSWISETPDVDVPAPDSQGSREAQESRKANFCNLLAMQSSVSKLTTFTKLKGLFDKLPLKLLSDFFDLPDDFPISRQHDRGGCQVFDNEDGEKAFKLYIVQTPFYSKGFWSLLLYTMTNMDIAGGSTKLSGVIQVDKDVDLTKIFRDVRDLVARYGPHQTLLPLQLFVSHYEATKEAFTLIQNRVSKVDDDLLRHLQDEDKLDDASKMYRSLSMTLHECSMDLAELGRRRKFEKELGSVLQKDLSHDSKLRVLVEIYSRMSQSRDSDIESLPGKIESQRNVLYNLITQHDSYLQARLARESLRDSKAMKTLSILTILFLPGAFIATIFSTNMFDFESKNQQVRIYFAIVIPLTAILMICWVLWLKNTPERADEESMRQNQPAAALNWLKGGKAD</sequence>
<dbReference type="SUPFAM" id="SSF144083">
    <property type="entry name" value="Magnesium transport protein CorA, transmembrane region"/>
    <property type="match status" value="1"/>
</dbReference>
<feature type="region of interest" description="Disordered" evidence="5">
    <location>
        <begin position="1"/>
        <end position="22"/>
    </location>
</feature>
<proteinExistence type="predicted"/>
<organism evidence="7 8">
    <name type="scientific">Gibberella nygamai</name>
    <name type="common">Bean root rot disease fungus</name>
    <name type="synonym">Fusarium nygamai</name>
    <dbReference type="NCBI Taxonomy" id="42673"/>
    <lineage>
        <taxon>Eukaryota</taxon>
        <taxon>Fungi</taxon>
        <taxon>Dikarya</taxon>
        <taxon>Ascomycota</taxon>
        <taxon>Pezizomycotina</taxon>
        <taxon>Sordariomycetes</taxon>
        <taxon>Hypocreomycetidae</taxon>
        <taxon>Hypocreales</taxon>
        <taxon>Nectriaceae</taxon>
        <taxon>Fusarium</taxon>
        <taxon>Fusarium fujikuroi species complex</taxon>
    </lineage>
</organism>
<evidence type="ECO:0000256" key="5">
    <source>
        <dbReference type="SAM" id="MobiDB-lite"/>
    </source>
</evidence>
<comment type="subcellular location">
    <subcellularLocation>
        <location evidence="1">Membrane</location>
        <topology evidence="1">Multi-pass membrane protein</topology>
    </subcellularLocation>
</comment>
<dbReference type="STRING" id="42673.A0A2K0WGY3"/>